<dbReference type="InterPro" id="IPR015174">
    <property type="entry name" value="MIF4G-like_typ-2"/>
</dbReference>
<dbReference type="GO" id="GO:0006406">
    <property type="term" value="P:mRNA export from nucleus"/>
    <property type="evidence" value="ECO:0007669"/>
    <property type="project" value="InterPro"/>
</dbReference>
<dbReference type="GO" id="GO:0003729">
    <property type="term" value="F:mRNA binding"/>
    <property type="evidence" value="ECO:0007669"/>
    <property type="project" value="TreeGrafter"/>
</dbReference>
<dbReference type="InterPro" id="IPR016024">
    <property type="entry name" value="ARM-type_fold"/>
</dbReference>
<dbReference type="GeneID" id="37267190"/>
<feature type="compositionally biased region" description="Basic and acidic residues" evidence="1">
    <location>
        <begin position="921"/>
        <end position="932"/>
    </location>
</feature>
<dbReference type="InterPro" id="IPR027159">
    <property type="entry name" value="CBP80"/>
</dbReference>
<dbReference type="Pfam" id="PF09088">
    <property type="entry name" value="MIF4G_like"/>
    <property type="match status" value="1"/>
</dbReference>
<dbReference type="GO" id="GO:0000184">
    <property type="term" value="P:nuclear-transcribed mRNA catabolic process, nonsense-mediated decay"/>
    <property type="evidence" value="ECO:0007669"/>
    <property type="project" value="TreeGrafter"/>
</dbReference>
<dbReference type="SUPFAM" id="SSF48371">
    <property type="entry name" value="ARM repeat"/>
    <property type="match status" value="3"/>
</dbReference>
<feature type="compositionally biased region" description="Gly residues" evidence="1">
    <location>
        <begin position="44"/>
        <end position="60"/>
    </location>
</feature>
<dbReference type="EMBL" id="KZ819289">
    <property type="protein sequence ID" value="PWN99107.1"/>
    <property type="molecule type" value="Genomic_DNA"/>
</dbReference>
<feature type="region of interest" description="Disordered" evidence="1">
    <location>
        <begin position="178"/>
        <end position="233"/>
    </location>
</feature>
<feature type="domain" description="MIF4G-like type 1" evidence="2">
    <location>
        <begin position="483"/>
        <end position="686"/>
    </location>
</feature>
<dbReference type="GO" id="GO:0005634">
    <property type="term" value="C:nucleus"/>
    <property type="evidence" value="ECO:0007669"/>
    <property type="project" value="TreeGrafter"/>
</dbReference>
<proteinExistence type="predicted"/>
<feature type="compositionally biased region" description="Low complexity" evidence="1">
    <location>
        <begin position="933"/>
        <end position="942"/>
    </location>
</feature>
<feature type="compositionally biased region" description="Gly residues" evidence="1">
    <location>
        <begin position="11"/>
        <end position="25"/>
    </location>
</feature>
<feature type="compositionally biased region" description="Basic and acidic residues" evidence="1">
    <location>
        <begin position="213"/>
        <end position="230"/>
    </location>
</feature>
<dbReference type="PANTHER" id="PTHR12412:SF2">
    <property type="entry name" value="NUCLEAR CAP-BINDING PROTEIN SUBUNIT 1"/>
    <property type="match status" value="1"/>
</dbReference>
<protein>
    <recommendedName>
        <fullName evidence="6">MIF4G domain-containing protein</fullName>
    </recommendedName>
</protein>
<feature type="domain" description="MIF4G-like type 2" evidence="3">
    <location>
        <begin position="886"/>
        <end position="1060"/>
    </location>
</feature>
<dbReference type="AlphaFoldDB" id="A0A316ZB94"/>
<evidence type="ECO:0000259" key="3">
    <source>
        <dbReference type="Pfam" id="PF09090"/>
    </source>
</evidence>
<dbReference type="GO" id="GO:0000339">
    <property type="term" value="F:RNA cap binding"/>
    <property type="evidence" value="ECO:0007669"/>
    <property type="project" value="InterPro"/>
</dbReference>
<gene>
    <name evidence="4" type="ORF">FA09DRAFT_242128</name>
</gene>
<feature type="region of interest" description="Disordered" evidence="1">
    <location>
        <begin position="921"/>
        <end position="942"/>
    </location>
</feature>
<evidence type="ECO:0008006" key="6">
    <source>
        <dbReference type="Google" id="ProtNLM"/>
    </source>
</evidence>
<dbReference type="GO" id="GO:0005846">
    <property type="term" value="C:nuclear cap binding complex"/>
    <property type="evidence" value="ECO:0007669"/>
    <property type="project" value="InterPro"/>
</dbReference>
<dbReference type="OrthoDB" id="10252707at2759"/>
<feature type="region of interest" description="Disordered" evidence="1">
    <location>
        <begin position="1"/>
        <end position="81"/>
    </location>
</feature>
<feature type="domain" description="MIF4G-like type 2" evidence="3">
    <location>
        <begin position="702"/>
        <end position="854"/>
    </location>
</feature>
<dbReference type="Proteomes" id="UP000245946">
    <property type="component" value="Unassembled WGS sequence"/>
</dbReference>
<dbReference type="PANTHER" id="PTHR12412">
    <property type="entry name" value="CAP BINDING PROTEIN"/>
    <property type="match status" value="1"/>
</dbReference>
<dbReference type="Pfam" id="PF09090">
    <property type="entry name" value="MIF4G_like_2"/>
    <property type="match status" value="2"/>
</dbReference>
<feature type="region of interest" description="Disordered" evidence="1">
    <location>
        <begin position="442"/>
        <end position="465"/>
    </location>
</feature>
<feature type="compositionally biased region" description="Low complexity" evidence="1">
    <location>
        <begin position="26"/>
        <end position="43"/>
    </location>
</feature>
<reference evidence="4 5" key="1">
    <citation type="journal article" date="2018" name="Mol. Biol. Evol.">
        <title>Broad Genomic Sampling Reveals a Smut Pathogenic Ancestry of the Fungal Clade Ustilaginomycotina.</title>
        <authorList>
            <person name="Kijpornyongpan T."/>
            <person name="Mondo S.J."/>
            <person name="Barry K."/>
            <person name="Sandor L."/>
            <person name="Lee J."/>
            <person name="Lipzen A."/>
            <person name="Pangilinan J."/>
            <person name="LaButti K."/>
            <person name="Hainaut M."/>
            <person name="Henrissat B."/>
            <person name="Grigoriev I.V."/>
            <person name="Spatafora J.W."/>
            <person name="Aime M.C."/>
        </authorList>
    </citation>
    <scope>NUCLEOTIDE SEQUENCE [LARGE SCALE GENOMIC DNA]</scope>
    <source>
        <strain evidence="4 5">MCA 4186</strain>
    </source>
</reference>
<keyword evidence="5" id="KW-1185">Reference proteome</keyword>
<dbReference type="STRING" id="58919.A0A316ZB94"/>
<feature type="compositionally biased region" description="Polar residues" evidence="1">
    <location>
        <begin position="178"/>
        <end position="187"/>
    </location>
</feature>
<evidence type="ECO:0000313" key="4">
    <source>
        <dbReference type="EMBL" id="PWN99107.1"/>
    </source>
</evidence>
<dbReference type="Gene3D" id="1.25.40.180">
    <property type="match status" value="3"/>
</dbReference>
<name>A0A316ZB94_9BASI</name>
<accession>A0A316ZB94</accession>
<organism evidence="4 5">
    <name type="scientific">Tilletiopsis washingtonensis</name>
    <dbReference type="NCBI Taxonomy" id="58919"/>
    <lineage>
        <taxon>Eukaryota</taxon>
        <taxon>Fungi</taxon>
        <taxon>Dikarya</taxon>
        <taxon>Basidiomycota</taxon>
        <taxon>Ustilaginomycotina</taxon>
        <taxon>Exobasidiomycetes</taxon>
        <taxon>Entylomatales</taxon>
        <taxon>Entylomatales incertae sedis</taxon>
        <taxon>Tilletiopsis</taxon>
    </lineage>
</organism>
<dbReference type="RefSeq" id="XP_025599386.1">
    <property type="nucleotide sequence ID" value="XM_025739644.1"/>
</dbReference>
<sequence>MDFNSPHPRRGGYGGGYGGGGGGSGYNASPGGYAQQGGYAASPGGYGASPGGYGSPYGGRGRGRGRGRNSGGGPQPMSRADIEADRAAQRLRSLRTTLYRWADPAHGRPEGAAAQTHDGDAELFDARAEMMSHAKWLESVERADVKVAWRVMITEQPHKLPLNAALLGYLLTAPTSVPAGSSANDASEQPAEDEFGRASPVSPSKRPSSALGDDERRQAGSMSPEKEGAPSEKALSMGDEILKDLVRAFQGWLDARMWRNVRLCLHFFATLLPLRILSPSSFRTLLTSFAAVLDEPGVTAERGDRAAVCVIEALCWAGRAAVADGASGEDEADALVDRIVTYNQNRRVEKDLVSPWGGASEEEDDTLREESFESAVSALLALRSSGYERPFFLASPLDLLPPALLPLVDAREPFLHLPDVLVPPDDDESSITSFAAAAEAGPAGKKVRRNRREISKGEAEKLRAGAGPARVQRSARWFGESVPAPSSPSGLVLRSLLADIIDLYEVNRKECARILFDFARWCRRGTFVGKGSNPEKGLFGDAEDDWVAGPDGEVRGGWVLDDVLVECILSTALQLPEPPLKALYYTSLLREVVTLSPSTVAPAMGKSVRRVYGAMRTGRAEGEVIRRFADWFSVHLSNFGFQWGWKEWIGDMSLPHAHPRKAFARRVVELEVRLAYWERIKTTLPEEIATGVLSAEEPGPSFTYATEGHPCREQAIALIESFRARATGEVIMANMESLKQQVLPQDADALMPSDEETDSKVRNEVEADFLVRDMVTQAVLSVGSRSFSHFLNVVERYHALLRDLSSSPAMRLAILSSTVRFWALAPQWVQIVFDKLLQYRIVEPADIIDFVFAPPRNIPALVLLGSGDGVAGSFSRVAPPEAGGLERDWSTFSWWDIVRITVDKVNGRVEQVRKRLETLEREEADEADRKAAAEAAGAEEPQLPAEPEFKLPLFPGASLPPRPQPSPVARAAAAQATQKEAVKKANGTSQDARAALDAISVEQRKVLVGATQGFVRLVRATAPTLAAAGELDEATPNEAWQAWWVRAWYRNFLRLFAKQLAANSETISSLVFQDVPEDDAVRVAFDNACQMASE</sequence>
<evidence type="ECO:0000256" key="1">
    <source>
        <dbReference type="SAM" id="MobiDB-lite"/>
    </source>
</evidence>
<evidence type="ECO:0000259" key="2">
    <source>
        <dbReference type="Pfam" id="PF09088"/>
    </source>
</evidence>
<dbReference type="InterPro" id="IPR015172">
    <property type="entry name" value="MIF4G-like_typ-1"/>
</dbReference>
<evidence type="ECO:0000313" key="5">
    <source>
        <dbReference type="Proteomes" id="UP000245946"/>
    </source>
</evidence>
<feature type="compositionally biased region" description="Basic and acidic residues" evidence="1">
    <location>
        <begin position="452"/>
        <end position="463"/>
    </location>
</feature>